<dbReference type="Pfam" id="PF13485">
    <property type="entry name" value="Peptidase_MA_2"/>
    <property type="match status" value="1"/>
</dbReference>
<feature type="domain" description="Peptidase MA-like" evidence="2">
    <location>
        <begin position="150"/>
        <end position="347"/>
    </location>
</feature>
<keyword evidence="4" id="KW-1185">Reference proteome</keyword>
<keyword evidence="1" id="KW-0812">Transmembrane</keyword>
<keyword evidence="1" id="KW-1133">Transmembrane helix</keyword>
<accession>A0ABU3NM48</accession>
<feature type="transmembrane region" description="Helical" evidence="1">
    <location>
        <begin position="364"/>
        <end position="382"/>
    </location>
</feature>
<organism evidence="3 4">
    <name type="scientific">Thermanaerothrix solaris</name>
    <dbReference type="NCBI Taxonomy" id="3058434"/>
    <lineage>
        <taxon>Bacteria</taxon>
        <taxon>Bacillati</taxon>
        <taxon>Chloroflexota</taxon>
        <taxon>Anaerolineae</taxon>
        <taxon>Anaerolineales</taxon>
        <taxon>Anaerolineaceae</taxon>
        <taxon>Thermanaerothrix</taxon>
    </lineage>
</organism>
<dbReference type="RefSeq" id="WP_315624558.1">
    <property type="nucleotide sequence ID" value="NZ_JAUHMF010000001.1"/>
</dbReference>
<evidence type="ECO:0000313" key="3">
    <source>
        <dbReference type="EMBL" id="MDT8897907.1"/>
    </source>
</evidence>
<gene>
    <name evidence="3" type="ORF">QYE77_06470</name>
</gene>
<dbReference type="EMBL" id="JAUHMF010000001">
    <property type="protein sequence ID" value="MDT8897907.1"/>
    <property type="molecule type" value="Genomic_DNA"/>
</dbReference>
<comment type="caution">
    <text evidence="3">The sequence shown here is derived from an EMBL/GenBank/DDBJ whole genome shotgun (WGS) entry which is preliminary data.</text>
</comment>
<name>A0ABU3NM48_9CHLR</name>
<evidence type="ECO:0000259" key="2">
    <source>
        <dbReference type="Pfam" id="PF13485"/>
    </source>
</evidence>
<sequence length="398" mass="44544">MGWLVVAILWWQSLGWPQVVGDTIIEQASAEPIFGERVLFQAHLRLTTPAQEVVLLIAPEGQPPLTVALMPAPDGQLTYNWELVGRRLTPFSHVTYWFQVRLADGKVVESPRYQFIYADDRFNWQFLEEAGIQVGWVEGDLTFGRAALQAAQNGLKSAQSLLDVEPPSPLQVYLYPDIQSLQSALNLSGTPWLAGHASPETGIVLVAISPGPDQVAEMERQIPHEIAHLLQYRLMGEAYGKLPLWLTEGMASLAELYPNPDYQRALDRAVQEDHLLALSSLCQAFPRESAAAFLAYAQSASFVRYLQERFGRSGLTTLTRAYQDGLGCEEGVQAGLGLSLAQLEREWLEDSLGVNPWRRAWRHLWPYVVLGALIMLPVLFNLRGSFPRHSHLPQKEEP</sequence>
<proteinExistence type="predicted"/>
<reference evidence="3 4" key="1">
    <citation type="submission" date="2023-07" db="EMBL/GenBank/DDBJ databases">
        <title>Novel species of Thermanaerothrix with wide hydrolytic capabilities.</title>
        <authorList>
            <person name="Zayulina K.S."/>
            <person name="Podosokorskaya O.A."/>
            <person name="Elcheninov A.G."/>
        </authorList>
    </citation>
    <scope>NUCLEOTIDE SEQUENCE [LARGE SCALE GENOMIC DNA]</scope>
    <source>
        <strain evidence="3 4">4228-RoL</strain>
    </source>
</reference>
<evidence type="ECO:0000313" key="4">
    <source>
        <dbReference type="Proteomes" id="UP001254165"/>
    </source>
</evidence>
<keyword evidence="1" id="KW-0472">Membrane</keyword>
<protein>
    <submittedName>
        <fullName evidence="3">Peptidase MA family metallohydrolase</fullName>
    </submittedName>
</protein>
<evidence type="ECO:0000256" key="1">
    <source>
        <dbReference type="SAM" id="Phobius"/>
    </source>
</evidence>
<dbReference type="InterPro" id="IPR039568">
    <property type="entry name" value="Peptidase_MA-like_dom"/>
</dbReference>
<dbReference type="Proteomes" id="UP001254165">
    <property type="component" value="Unassembled WGS sequence"/>
</dbReference>